<comment type="caution">
    <text evidence="1">The sequence shown here is derived from an EMBL/GenBank/DDBJ whole genome shotgun (WGS) entry which is preliminary data.</text>
</comment>
<sequence>MALVPAVNIAFHGEKSSIGAAMGYDSSNYGTGINKLTSEYYSPVNYSSGCLFLGVFFRLGH</sequence>
<proteinExistence type="predicted"/>
<organism evidence="1 2">
    <name type="scientific">Mucilaginibacter segetis</name>
    <dbReference type="NCBI Taxonomy" id="2793071"/>
    <lineage>
        <taxon>Bacteria</taxon>
        <taxon>Pseudomonadati</taxon>
        <taxon>Bacteroidota</taxon>
        <taxon>Sphingobacteriia</taxon>
        <taxon>Sphingobacteriales</taxon>
        <taxon>Sphingobacteriaceae</taxon>
        <taxon>Mucilaginibacter</taxon>
    </lineage>
</organism>
<keyword evidence="2" id="KW-1185">Reference proteome</keyword>
<dbReference type="Proteomes" id="UP000613193">
    <property type="component" value="Unassembled WGS sequence"/>
</dbReference>
<dbReference type="RefSeq" id="WP_200063952.1">
    <property type="nucleotide sequence ID" value="NZ_JAEHFW010000001.1"/>
</dbReference>
<dbReference type="AlphaFoldDB" id="A0A934ULT5"/>
<evidence type="ECO:0000313" key="1">
    <source>
        <dbReference type="EMBL" id="MBK0378295.1"/>
    </source>
</evidence>
<evidence type="ECO:0000313" key="2">
    <source>
        <dbReference type="Proteomes" id="UP000613193"/>
    </source>
</evidence>
<accession>A0A934ULT5</accession>
<protein>
    <submittedName>
        <fullName evidence="1">Uncharacterized protein</fullName>
    </submittedName>
</protein>
<gene>
    <name evidence="1" type="ORF">I5M19_03195</name>
</gene>
<dbReference type="EMBL" id="JAEHFW010000001">
    <property type="protein sequence ID" value="MBK0378295.1"/>
    <property type="molecule type" value="Genomic_DNA"/>
</dbReference>
<name>A0A934ULT5_9SPHI</name>
<reference evidence="1" key="1">
    <citation type="submission" date="2020-12" db="EMBL/GenBank/DDBJ databases">
        <title>Bacterial novel species Mucilaginibacter sp. SD-g isolated from soil.</title>
        <authorList>
            <person name="Jung H.-Y."/>
        </authorList>
    </citation>
    <scope>NUCLEOTIDE SEQUENCE</scope>
    <source>
        <strain evidence="1">SD-g</strain>
    </source>
</reference>